<gene>
    <name evidence="1" type="ORF">METZ01_LOCUS186343</name>
</gene>
<dbReference type="EMBL" id="UINC01037663">
    <property type="protein sequence ID" value="SVB33489.1"/>
    <property type="molecule type" value="Genomic_DNA"/>
</dbReference>
<sequence length="87" mass="9983">MSNEFREFLIDSIYIDSGVQHVYKFPNNFGASVIKTDYSYGGKRGLWELAVLDANDDITYHTPITQDVIGHLAWKNVEKFLAEIKDL</sequence>
<accession>A0A382D5S9</accession>
<protein>
    <submittedName>
        <fullName evidence="1">Uncharacterized protein</fullName>
    </submittedName>
</protein>
<name>A0A382D5S9_9ZZZZ</name>
<organism evidence="1">
    <name type="scientific">marine metagenome</name>
    <dbReference type="NCBI Taxonomy" id="408172"/>
    <lineage>
        <taxon>unclassified sequences</taxon>
        <taxon>metagenomes</taxon>
        <taxon>ecological metagenomes</taxon>
    </lineage>
</organism>
<proteinExistence type="predicted"/>
<dbReference type="AlphaFoldDB" id="A0A382D5S9"/>
<reference evidence="1" key="1">
    <citation type="submission" date="2018-05" db="EMBL/GenBank/DDBJ databases">
        <authorList>
            <person name="Lanie J.A."/>
            <person name="Ng W.-L."/>
            <person name="Kazmierczak K.M."/>
            <person name="Andrzejewski T.M."/>
            <person name="Davidsen T.M."/>
            <person name="Wayne K.J."/>
            <person name="Tettelin H."/>
            <person name="Glass J.I."/>
            <person name="Rusch D."/>
            <person name="Podicherti R."/>
            <person name="Tsui H.-C.T."/>
            <person name="Winkler M.E."/>
        </authorList>
    </citation>
    <scope>NUCLEOTIDE SEQUENCE</scope>
</reference>
<evidence type="ECO:0000313" key="1">
    <source>
        <dbReference type="EMBL" id="SVB33489.1"/>
    </source>
</evidence>